<keyword evidence="1" id="KW-0285">Flavoprotein</keyword>
<dbReference type="Pfam" id="PF01494">
    <property type="entry name" value="FAD_binding_3"/>
    <property type="match status" value="1"/>
</dbReference>
<dbReference type="AlphaFoldDB" id="A0AAD5V6M7"/>
<organism evidence="5 6">
    <name type="scientific">Meripilus lineatus</name>
    <dbReference type="NCBI Taxonomy" id="2056292"/>
    <lineage>
        <taxon>Eukaryota</taxon>
        <taxon>Fungi</taxon>
        <taxon>Dikarya</taxon>
        <taxon>Basidiomycota</taxon>
        <taxon>Agaricomycotina</taxon>
        <taxon>Agaricomycetes</taxon>
        <taxon>Polyporales</taxon>
        <taxon>Meripilaceae</taxon>
        <taxon>Meripilus</taxon>
    </lineage>
</organism>
<protein>
    <recommendedName>
        <fullName evidence="4">FAD-binding domain-containing protein</fullName>
    </recommendedName>
</protein>
<dbReference type="InterPro" id="IPR002938">
    <property type="entry name" value="FAD-bd"/>
</dbReference>
<gene>
    <name evidence="5" type="ORF">NLI96_g3615</name>
</gene>
<proteinExistence type="predicted"/>
<accession>A0AAD5V6M7</accession>
<keyword evidence="6" id="KW-1185">Reference proteome</keyword>
<dbReference type="GO" id="GO:0044550">
    <property type="term" value="P:secondary metabolite biosynthetic process"/>
    <property type="evidence" value="ECO:0007669"/>
    <property type="project" value="TreeGrafter"/>
</dbReference>
<keyword evidence="2" id="KW-0274">FAD</keyword>
<dbReference type="Gene3D" id="3.50.50.60">
    <property type="entry name" value="FAD/NAD(P)-binding domain"/>
    <property type="match status" value="1"/>
</dbReference>
<reference evidence="5" key="1">
    <citation type="submission" date="2022-07" db="EMBL/GenBank/DDBJ databases">
        <title>Genome Sequence of Physisporinus lineatus.</title>
        <authorList>
            <person name="Buettner E."/>
        </authorList>
    </citation>
    <scope>NUCLEOTIDE SEQUENCE</scope>
    <source>
        <strain evidence="5">VT162</strain>
    </source>
</reference>
<evidence type="ECO:0000313" key="5">
    <source>
        <dbReference type="EMBL" id="KAJ3487321.1"/>
    </source>
</evidence>
<dbReference type="PRINTS" id="PR00420">
    <property type="entry name" value="RNGMNOXGNASE"/>
</dbReference>
<feature type="domain" description="FAD-binding" evidence="4">
    <location>
        <begin position="7"/>
        <end position="379"/>
    </location>
</feature>
<dbReference type="EMBL" id="JANAWD010000095">
    <property type="protein sequence ID" value="KAJ3487321.1"/>
    <property type="molecule type" value="Genomic_DNA"/>
</dbReference>
<dbReference type="PANTHER" id="PTHR46720">
    <property type="entry name" value="HYDROXYLASE, PUTATIVE (AFU_ORTHOLOGUE AFUA_3G01460)-RELATED"/>
    <property type="match status" value="1"/>
</dbReference>
<name>A0AAD5V6M7_9APHY</name>
<sequence>MPSQHLRIAIVGGGIGGVAFAVALSRVKRDVVVDIYESKQTYSEIGAGVGMWPRVWETMRALGLEEGLKRELGAFPGGGKFQYRKSDQREGFTFGSSSVEVQTIHRADLLKVLVQNTPSNYNTHFSKRLMSYVDKAPGPIILKFSDGTTATCDILVGADGINSSVRENMYNSLATSAESRGSSKAKADQFRRHASARWSGQTIYRSIIPKEALTSFQHDHPSLSMPVEYMGKDRMILTYPISQGKGVNAAAIVFKHHRAGELHDGPQVIEADNRELAGHFLGWEPAAQSIIRLMGRSSRWRVNTVIVPSFVSGRVALLGDAAHAMEPFQASGAGQAVEDAVVLACLLSQEELSPRTLPLALQVYDEVRRPIAQEVQRRSLEAGKAFSFNGRSMSGVSREESAMGSASLEALQDVNRELDEISHWTWTSVAAEDRDTAIRLFRQRLGLA</sequence>
<dbReference type="InterPro" id="IPR051104">
    <property type="entry name" value="FAD_monoxygenase"/>
</dbReference>
<dbReference type="GO" id="GO:0071949">
    <property type="term" value="F:FAD binding"/>
    <property type="evidence" value="ECO:0007669"/>
    <property type="project" value="InterPro"/>
</dbReference>
<evidence type="ECO:0000259" key="4">
    <source>
        <dbReference type="Pfam" id="PF01494"/>
    </source>
</evidence>
<evidence type="ECO:0000256" key="1">
    <source>
        <dbReference type="ARBA" id="ARBA00022630"/>
    </source>
</evidence>
<dbReference type="GO" id="GO:0016491">
    <property type="term" value="F:oxidoreductase activity"/>
    <property type="evidence" value="ECO:0007669"/>
    <property type="project" value="UniProtKB-KW"/>
</dbReference>
<evidence type="ECO:0000313" key="6">
    <source>
        <dbReference type="Proteomes" id="UP001212997"/>
    </source>
</evidence>
<dbReference type="InterPro" id="IPR036188">
    <property type="entry name" value="FAD/NAD-bd_sf"/>
</dbReference>
<dbReference type="SUPFAM" id="SSF54373">
    <property type="entry name" value="FAD-linked reductases, C-terminal domain"/>
    <property type="match status" value="1"/>
</dbReference>
<evidence type="ECO:0000256" key="3">
    <source>
        <dbReference type="ARBA" id="ARBA00023002"/>
    </source>
</evidence>
<keyword evidence="3" id="KW-0560">Oxidoreductase</keyword>
<dbReference type="Proteomes" id="UP001212997">
    <property type="component" value="Unassembled WGS sequence"/>
</dbReference>
<dbReference type="SUPFAM" id="SSF51905">
    <property type="entry name" value="FAD/NAD(P)-binding domain"/>
    <property type="match status" value="1"/>
</dbReference>
<dbReference type="PANTHER" id="PTHR46720:SF3">
    <property type="entry name" value="FAD-BINDING DOMAIN-CONTAINING PROTEIN-RELATED"/>
    <property type="match status" value="1"/>
</dbReference>
<evidence type="ECO:0000256" key="2">
    <source>
        <dbReference type="ARBA" id="ARBA00022827"/>
    </source>
</evidence>
<comment type="caution">
    <text evidence="5">The sequence shown here is derived from an EMBL/GenBank/DDBJ whole genome shotgun (WGS) entry which is preliminary data.</text>
</comment>